<evidence type="ECO:0000313" key="19">
    <source>
        <dbReference type="Proteomes" id="UP000799438"/>
    </source>
</evidence>
<organism evidence="18 19">
    <name type="scientific">Aplosporella prunicola CBS 121167</name>
    <dbReference type="NCBI Taxonomy" id="1176127"/>
    <lineage>
        <taxon>Eukaryota</taxon>
        <taxon>Fungi</taxon>
        <taxon>Dikarya</taxon>
        <taxon>Ascomycota</taxon>
        <taxon>Pezizomycotina</taxon>
        <taxon>Dothideomycetes</taxon>
        <taxon>Dothideomycetes incertae sedis</taxon>
        <taxon>Botryosphaeriales</taxon>
        <taxon>Aplosporellaceae</taxon>
        <taxon>Aplosporella</taxon>
    </lineage>
</organism>
<dbReference type="GO" id="GO:0008270">
    <property type="term" value="F:zinc ion binding"/>
    <property type="evidence" value="ECO:0007669"/>
    <property type="project" value="UniProtKB-KW"/>
</dbReference>
<evidence type="ECO:0000256" key="4">
    <source>
        <dbReference type="ARBA" id="ARBA00012483"/>
    </source>
</evidence>
<evidence type="ECO:0000256" key="16">
    <source>
        <dbReference type="SAM" id="MobiDB-lite"/>
    </source>
</evidence>
<feature type="region of interest" description="Disordered" evidence="16">
    <location>
        <begin position="288"/>
        <end position="330"/>
    </location>
</feature>
<dbReference type="CDD" id="cd16493">
    <property type="entry name" value="RING-CH-C4HC3_NSE1"/>
    <property type="match status" value="1"/>
</dbReference>
<evidence type="ECO:0000256" key="1">
    <source>
        <dbReference type="ARBA" id="ARBA00000900"/>
    </source>
</evidence>
<gene>
    <name evidence="18" type="ORF">K452DRAFT_356283</name>
</gene>
<dbReference type="PANTHER" id="PTHR20973:SF0">
    <property type="entry name" value="NON-STRUCTURAL MAINTENANCE OF CHROMOSOMES ELEMENT 1 HOMOLOG"/>
    <property type="match status" value="1"/>
</dbReference>
<sequence length="330" mass="36476">MADNDGDDYNSTHRAFLQAFLARSVMTFEEAQPILAAILTAKDDGERPILPNDITEADFNTYVATINTALSPLDLEIRSARSQSAERTRLWALVNTTSDGLTQLATTHTADEIAFVKRLLDAMFEAHNTPRAEVVALTSIQALNLHKAPRNAEGSETQGSAGATLTMAAAQKLLNDMVEEGWMEKSRRGFLSLSPRALMELRGWLVETYNEPVDAEEDGPEEVAARTRVKMCEACREIVTVGQRCPSRACLCRLHDVCVQHFFRTHPDRRCPLCKTEWSGDHFVGERAAKPTNRNRGSAGTVASSSRRSTMASQLALSDDDDDDDDDDEE</sequence>
<dbReference type="SUPFAM" id="SSF57850">
    <property type="entry name" value="RING/U-box"/>
    <property type="match status" value="1"/>
</dbReference>
<reference evidence="18" key="1">
    <citation type="journal article" date="2020" name="Stud. Mycol.">
        <title>101 Dothideomycetes genomes: a test case for predicting lifestyles and emergence of pathogens.</title>
        <authorList>
            <person name="Haridas S."/>
            <person name="Albert R."/>
            <person name="Binder M."/>
            <person name="Bloem J."/>
            <person name="Labutti K."/>
            <person name="Salamov A."/>
            <person name="Andreopoulos B."/>
            <person name="Baker S."/>
            <person name="Barry K."/>
            <person name="Bills G."/>
            <person name="Bluhm B."/>
            <person name="Cannon C."/>
            <person name="Castanera R."/>
            <person name="Culley D."/>
            <person name="Daum C."/>
            <person name="Ezra D."/>
            <person name="Gonzalez J."/>
            <person name="Henrissat B."/>
            <person name="Kuo A."/>
            <person name="Liang C."/>
            <person name="Lipzen A."/>
            <person name="Lutzoni F."/>
            <person name="Magnuson J."/>
            <person name="Mondo S."/>
            <person name="Nolan M."/>
            <person name="Ohm R."/>
            <person name="Pangilinan J."/>
            <person name="Park H.-J."/>
            <person name="Ramirez L."/>
            <person name="Alfaro M."/>
            <person name="Sun H."/>
            <person name="Tritt A."/>
            <person name="Yoshinaga Y."/>
            <person name="Zwiers L.-H."/>
            <person name="Turgeon B."/>
            <person name="Goodwin S."/>
            <person name="Spatafora J."/>
            <person name="Crous P."/>
            <person name="Grigoriev I."/>
        </authorList>
    </citation>
    <scope>NUCLEOTIDE SEQUENCE</scope>
    <source>
        <strain evidence="18">CBS 121167</strain>
    </source>
</reference>
<dbReference type="GO" id="GO:0030915">
    <property type="term" value="C:Smc5-Smc6 complex"/>
    <property type="evidence" value="ECO:0007669"/>
    <property type="project" value="UniProtKB-UniRule"/>
</dbReference>
<feature type="domain" description="Non-structural maintenance of chromosomes element 1 RING C4HC3-type" evidence="17">
    <location>
        <begin position="232"/>
        <end position="274"/>
    </location>
</feature>
<keyword evidence="6 15" id="KW-0808">Transferase</keyword>
<keyword evidence="19" id="KW-1185">Reference proteome</keyword>
<dbReference type="Gene3D" id="3.90.1150.220">
    <property type="match status" value="1"/>
</dbReference>
<feature type="compositionally biased region" description="Polar residues" evidence="16">
    <location>
        <begin position="292"/>
        <end position="316"/>
    </location>
</feature>
<dbReference type="GO" id="GO:0000724">
    <property type="term" value="P:double-strand break repair via homologous recombination"/>
    <property type="evidence" value="ECO:0007669"/>
    <property type="project" value="TreeGrafter"/>
</dbReference>
<dbReference type="Gene3D" id="3.30.40.10">
    <property type="entry name" value="Zinc/RING finger domain, C3HC4 (zinc finger)"/>
    <property type="match status" value="1"/>
</dbReference>
<evidence type="ECO:0000256" key="8">
    <source>
        <dbReference type="ARBA" id="ARBA00022763"/>
    </source>
</evidence>
<name>A0A6A6BQR7_9PEZI</name>
<evidence type="ECO:0000259" key="17">
    <source>
        <dbReference type="Pfam" id="PF08746"/>
    </source>
</evidence>
<comment type="subunit">
    <text evidence="15">Component of the Smc5-Smc6 complex.</text>
</comment>
<dbReference type="RefSeq" id="XP_033400643.1">
    <property type="nucleotide sequence ID" value="XM_033546036.1"/>
</dbReference>
<evidence type="ECO:0000313" key="18">
    <source>
        <dbReference type="EMBL" id="KAF2144931.1"/>
    </source>
</evidence>
<dbReference type="GO" id="GO:0061630">
    <property type="term" value="F:ubiquitin protein ligase activity"/>
    <property type="evidence" value="ECO:0007669"/>
    <property type="project" value="UniProtKB-EC"/>
</dbReference>
<evidence type="ECO:0000256" key="10">
    <source>
        <dbReference type="ARBA" id="ARBA00022786"/>
    </source>
</evidence>
<dbReference type="InterPro" id="IPR036388">
    <property type="entry name" value="WH-like_DNA-bd_sf"/>
</dbReference>
<comment type="function">
    <text evidence="15">Acts in a DNA repair pathway for removal of UV-induced DNA damage that is distinct from classical nucleotide excision repair and in repair of ionizing radiation damage. Functions in homologous recombination repair of DNA double strand breaks and in recovery of stalled replication forks.</text>
</comment>
<keyword evidence="12 15" id="KW-0233">DNA recombination</keyword>
<dbReference type="PANTHER" id="PTHR20973">
    <property type="entry name" value="NON-SMC ELEMENT 1-RELATED"/>
    <property type="match status" value="1"/>
</dbReference>
<accession>A0A6A6BQR7</accession>
<keyword evidence="8 15" id="KW-0227">DNA damage</keyword>
<dbReference type="OrthoDB" id="185455at2759"/>
<evidence type="ECO:0000256" key="15">
    <source>
        <dbReference type="RuleBase" id="RU368018"/>
    </source>
</evidence>
<dbReference type="AlphaFoldDB" id="A0A6A6BQR7"/>
<proteinExistence type="inferred from homology"/>
<evidence type="ECO:0000256" key="11">
    <source>
        <dbReference type="ARBA" id="ARBA00022833"/>
    </source>
</evidence>
<dbReference type="Pfam" id="PF07574">
    <property type="entry name" value="SMC_Nse1"/>
    <property type="match status" value="1"/>
</dbReference>
<evidence type="ECO:0000256" key="6">
    <source>
        <dbReference type="ARBA" id="ARBA00022679"/>
    </source>
</evidence>
<evidence type="ECO:0000256" key="5">
    <source>
        <dbReference type="ARBA" id="ARBA00019422"/>
    </source>
</evidence>
<dbReference type="Gene3D" id="1.10.10.10">
    <property type="entry name" value="Winged helix-like DNA-binding domain superfamily/Winged helix DNA-binding domain"/>
    <property type="match status" value="1"/>
</dbReference>
<evidence type="ECO:0000256" key="12">
    <source>
        <dbReference type="ARBA" id="ARBA00023172"/>
    </source>
</evidence>
<comment type="similarity">
    <text evidence="3 15">Belongs to the NSE1 family.</text>
</comment>
<dbReference type="InterPro" id="IPR013083">
    <property type="entry name" value="Znf_RING/FYVE/PHD"/>
</dbReference>
<comment type="subcellular location">
    <subcellularLocation>
        <location evidence="2 15">Nucleus</location>
    </subcellularLocation>
</comment>
<evidence type="ECO:0000256" key="3">
    <source>
        <dbReference type="ARBA" id="ARBA00010258"/>
    </source>
</evidence>
<evidence type="ECO:0000256" key="14">
    <source>
        <dbReference type="ARBA" id="ARBA00023242"/>
    </source>
</evidence>
<keyword evidence="10 15" id="KW-0833">Ubl conjugation pathway</keyword>
<keyword evidence="13 15" id="KW-0234">DNA repair</keyword>
<keyword evidence="14 15" id="KW-0539">Nucleus</keyword>
<keyword evidence="7 15" id="KW-0479">Metal-binding</keyword>
<dbReference type="EC" id="2.3.2.27" evidence="4 15"/>
<evidence type="ECO:0000256" key="7">
    <source>
        <dbReference type="ARBA" id="ARBA00022723"/>
    </source>
</evidence>
<keyword evidence="9 15" id="KW-0863">Zinc-finger</keyword>
<dbReference type="InterPro" id="IPR011513">
    <property type="entry name" value="Nse1"/>
</dbReference>
<evidence type="ECO:0000256" key="13">
    <source>
        <dbReference type="ARBA" id="ARBA00023204"/>
    </source>
</evidence>
<dbReference type="InterPro" id="IPR014857">
    <property type="entry name" value="Nse1_RING_C4HC3-type"/>
</dbReference>
<keyword evidence="11 15" id="KW-0862">Zinc</keyword>
<dbReference type="Pfam" id="PF08746">
    <property type="entry name" value="zf-RING-like"/>
    <property type="match status" value="1"/>
</dbReference>
<feature type="compositionally biased region" description="Acidic residues" evidence="16">
    <location>
        <begin position="318"/>
        <end position="330"/>
    </location>
</feature>
<dbReference type="EMBL" id="ML995478">
    <property type="protein sequence ID" value="KAF2144931.1"/>
    <property type="molecule type" value="Genomic_DNA"/>
</dbReference>
<dbReference type="GO" id="GO:0005634">
    <property type="term" value="C:nucleus"/>
    <property type="evidence" value="ECO:0007669"/>
    <property type="project" value="UniProtKB-SubCell"/>
</dbReference>
<evidence type="ECO:0000256" key="9">
    <source>
        <dbReference type="ARBA" id="ARBA00022771"/>
    </source>
</evidence>
<protein>
    <recommendedName>
        <fullName evidence="5 15">Non-structural maintenance of chromosomes element 1 homolog</fullName>
        <ecNumber evidence="4 15">2.3.2.27</ecNumber>
    </recommendedName>
</protein>
<dbReference type="GeneID" id="54303542"/>
<dbReference type="Proteomes" id="UP000799438">
    <property type="component" value="Unassembled WGS sequence"/>
</dbReference>
<evidence type="ECO:0000256" key="2">
    <source>
        <dbReference type="ARBA" id="ARBA00004123"/>
    </source>
</evidence>
<comment type="catalytic activity">
    <reaction evidence="1 15">
        <text>S-ubiquitinyl-[E2 ubiquitin-conjugating enzyme]-L-cysteine + [acceptor protein]-L-lysine = [E2 ubiquitin-conjugating enzyme]-L-cysteine + N(6)-ubiquitinyl-[acceptor protein]-L-lysine.</text>
        <dbReference type="EC" id="2.3.2.27"/>
    </reaction>
</comment>